<evidence type="ECO:0000256" key="1">
    <source>
        <dbReference type="ARBA" id="ARBA00022614"/>
    </source>
</evidence>
<feature type="region of interest" description="Disordered" evidence="5">
    <location>
        <begin position="163"/>
        <end position="235"/>
    </location>
</feature>
<proteinExistence type="inferred from homology"/>
<gene>
    <name evidence="7" type="primary">anp32a</name>
</gene>
<dbReference type="GO" id="GO:0042981">
    <property type="term" value="P:regulation of apoptotic process"/>
    <property type="evidence" value="ECO:0007669"/>
    <property type="project" value="TreeGrafter"/>
</dbReference>
<keyword evidence="1 4" id="KW-0433">Leucine-rich repeat</keyword>
<organism evidence="7 8">
    <name type="scientific">Gadus morhua</name>
    <name type="common">Atlantic cod</name>
    <dbReference type="NCBI Taxonomy" id="8049"/>
    <lineage>
        <taxon>Eukaryota</taxon>
        <taxon>Metazoa</taxon>
        <taxon>Chordata</taxon>
        <taxon>Craniata</taxon>
        <taxon>Vertebrata</taxon>
        <taxon>Euteleostomi</taxon>
        <taxon>Actinopterygii</taxon>
        <taxon>Neopterygii</taxon>
        <taxon>Teleostei</taxon>
        <taxon>Neoteleostei</taxon>
        <taxon>Acanthomorphata</taxon>
        <taxon>Zeiogadaria</taxon>
        <taxon>Gadariae</taxon>
        <taxon>Gadiformes</taxon>
        <taxon>Gadoidei</taxon>
        <taxon>Gadidae</taxon>
        <taxon>Gadus</taxon>
    </lineage>
</organism>
<evidence type="ECO:0000313" key="8">
    <source>
        <dbReference type="Proteomes" id="UP000694546"/>
    </source>
</evidence>
<accession>A0A8C5BMK2</accession>
<dbReference type="PANTHER" id="PTHR11375">
    <property type="entry name" value="ACIDIC LEUCINE-RICH NUCLEAR PHOSPHOPROTEIN 32"/>
    <property type="match status" value="1"/>
</dbReference>
<evidence type="ECO:0000313" key="7">
    <source>
        <dbReference type="Ensembl" id="ENSGMOP00000049859.1"/>
    </source>
</evidence>
<dbReference type="SUPFAM" id="SSF52058">
    <property type="entry name" value="L domain-like"/>
    <property type="match status" value="1"/>
</dbReference>
<evidence type="ECO:0000256" key="3">
    <source>
        <dbReference type="ARBA" id="ARBA00025777"/>
    </source>
</evidence>
<comment type="function">
    <text evidence="4">Multifunctional protein that is involved in the regulation of many processes.</text>
</comment>
<feature type="domain" description="U2A'/phosphoprotein 32 family A C-terminal" evidence="6">
    <location>
        <begin position="128"/>
        <end position="146"/>
    </location>
</feature>
<dbReference type="GO" id="GO:0005634">
    <property type="term" value="C:nucleus"/>
    <property type="evidence" value="ECO:0007669"/>
    <property type="project" value="UniProtKB-SubCell"/>
</dbReference>
<dbReference type="InterPro" id="IPR001611">
    <property type="entry name" value="Leu-rich_rpt"/>
</dbReference>
<keyword evidence="8" id="KW-1185">Reference proteome</keyword>
<evidence type="ECO:0000259" key="6">
    <source>
        <dbReference type="SMART" id="SM00446"/>
    </source>
</evidence>
<dbReference type="InterPro" id="IPR032675">
    <property type="entry name" value="LRR_dom_sf"/>
</dbReference>
<dbReference type="PANTHER" id="PTHR11375:SF1">
    <property type="entry name" value="ACIDIC LEUCINE-RICH NUCLEAR PHOSPHOPROTEIN 32 FAMILY MEMBER A"/>
    <property type="match status" value="1"/>
</dbReference>
<comment type="subcellular location">
    <subcellularLocation>
        <location evidence="4">Nucleus</location>
    </subcellularLocation>
</comment>
<dbReference type="AlphaFoldDB" id="A0A8C5BMK2"/>
<dbReference type="Pfam" id="PF14580">
    <property type="entry name" value="LRR_9"/>
    <property type="match status" value="1"/>
</dbReference>
<dbReference type="Proteomes" id="UP000694546">
    <property type="component" value="Chromosome 14"/>
</dbReference>
<dbReference type="Gene3D" id="3.80.10.10">
    <property type="entry name" value="Ribonuclease Inhibitor"/>
    <property type="match status" value="1"/>
</dbReference>
<keyword evidence="2" id="KW-0677">Repeat</keyword>
<protein>
    <recommendedName>
        <fullName evidence="4">Acidic leucine-rich nuclear phosphoprotein 32 family member</fullName>
    </recommendedName>
</protein>
<name>A0A8C5BMK2_GADMO</name>
<evidence type="ECO:0000256" key="2">
    <source>
        <dbReference type="ARBA" id="ARBA00022737"/>
    </source>
</evidence>
<keyword evidence="4" id="KW-0539">Nucleus</keyword>
<evidence type="ECO:0000256" key="5">
    <source>
        <dbReference type="SAM" id="MobiDB-lite"/>
    </source>
</evidence>
<dbReference type="Ensembl" id="ENSGMOT00000061014.1">
    <property type="protein sequence ID" value="ENSGMOP00000049859.1"/>
    <property type="gene ID" value="ENSGMOG00000015718.2"/>
</dbReference>
<comment type="similarity">
    <text evidence="3 4">Belongs to the ANP32 family.</text>
</comment>
<reference evidence="7" key="1">
    <citation type="submission" date="2025-08" db="UniProtKB">
        <authorList>
            <consortium name="Ensembl"/>
        </authorList>
    </citation>
    <scope>IDENTIFICATION</scope>
</reference>
<sequence>MEMKKRIHLELRNRTPSDVKELVLDNCRSHDGELEGLTDEFEELEFLSTINVGLTTVAHLPKLTKLKKLELSDNRISGGLEVLAAKCPNLTHLNLSGNKIKDLSTIEPLKELESLKSLDLFNCEVTNLNEYRDNVFKLLPHLTYLDGYDLCDKEAPDSDAEVYAEGLDGDDDDDDDVDEEDEEVAPVDDDDDEGEEDEDEGNEEEEDDLSGDEKPDSEEDDDDLNDREVDDGEDEDGGNLRLLYCWLIIIVQSFSFFLRSMASSWVPRPYLSY</sequence>
<dbReference type="InterPro" id="IPR003603">
    <property type="entry name" value="U2A'_phosphoprotein32A_C"/>
</dbReference>
<dbReference type="GeneTree" id="ENSGT00940000172610"/>
<evidence type="ECO:0000256" key="4">
    <source>
        <dbReference type="RuleBase" id="RU369103"/>
    </source>
</evidence>
<reference evidence="7" key="2">
    <citation type="submission" date="2025-09" db="UniProtKB">
        <authorList>
            <consortium name="Ensembl"/>
        </authorList>
    </citation>
    <scope>IDENTIFICATION</scope>
</reference>
<dbReference type="InterPro" id="IPR045081">
    <property type="entry name" value="AN32"/>
</dbReference>
<dbReference type="GO" id="GO:0042393">
    <property type="term" value="F:histone binding"/>
    <property type="evidence" value="ECO:0007669"/>
    <property type="project" value="TreeGrafter"/>
</dbReference>
<dbReference type="SMART" id="SM00446">
    <property type="entry name" value="LRRcap"/>
    <property type="match status" value="1"/>
</dbReference>
<dbReference type="PROSITE" id="PS51450">
    <property type="entry name" value="LRR"/>
    <property type="match status" value="1"/>
</dbReference>
<dbReference type="OMA" id="VTNENAY"/>